<proteinExistence type="predicted"/>
<accession>A0ABQ2V4H8</accession>
<dbReference type="EMBL" id="BMRP01000012">
    <property type="protein sequence ID" value="GGU68711.1"/>
    <property type="molecule type" value="Genomic_DNA"/>
</dbReference>
<comment type="caution">
    <text evidence="2">The sequence shown here is derived from an EMBL/GenBank/DDBJ whole genome shotgun (WGS) entry which is preliminary data.</text>
</comment>
<dbReference type="Proteomes" id="UP000654471">
    <property type="component" value="Unassembled WGS sequence"/>
</dbReference>
<reference evidence="3" key="1">
    <citation type="journal article" date="2019" name="Int. J. Syst. Evol. Microbiol.">
        <title>The Global Catalogue of Microorganisms (GCM) 10K type strain sequencing project: providing services to taxonomists for standard genome sequencing and annotation.</title>
        <authorList>
            <consortium name="The Broad Institute Genomics Platform"/>
            <consortium name="The Broad Institute Genome Sequencing Center for Infectious Disease"/>
            <person name="Wu L."/>
            <person name="Ma J."/>
        </authorList>
    </citation>
    <scope>NUCLEOTIDE SEQUENCE [LARGE SCALE GENOMIC DNA]</scope>
    <source>
        <strain evidence="3">JCM 3399</strain>
    </source>
</reference>
<feature type="compositionally biased region" description="Polar residues" evidence="1">
    <location>
        <begin position="40"/>
        <end position="49"/>
    </location>
</feature>
<feature type="region of interest" description="Disordered" evidence="1">
    <location>
        <begin position="39"/>
        <end position="58"/>
    </location>
</feature>
<keyword evidence="3" id="KW-1185">Reference proteome</keyword>
<gene>
    <name evidence="2" type="ORF">GCM10010211_37620</name>
</gene>
<organism evidence="2 3">
    <name type="scientific">Streptomyces albospinus</name>
    <dbReference type="NCBI Taxonomy" id="285515"/>
    <lineage>
        <taxon>Bacteria</taxon>
        <taxon>Bacillati</taxon>
        <taxon>Actinomycetota</taxon>
        <taxon>Actinomycetes</taxon>
        <taxon>Kitasatosporales</taxon>
        <taxon>Streptomycetaceae</taxon>
        <taxon>Streptomyces</taxon>
    </lineage>
</organism>
<protein>
    <submittedName>
        <fullName evidence="2">Uncharacterized protein</fullName>
    </submittedName>
</protein>
<evidence type="ECO:0000313" key="2">
    <source>
        <dbReference type="EMBL" id="GGU68711.1"/>
    </source>
</evidence>
<evidence type="ECO:0000313" key="3">
    <source>
        <dbReference type="Proteomes" id="UP000654471"/>
    </source>
</evidence>
<sequence length="143" mass="15327">MENIAISGRGVPGRLYSCVMEFNSGESIWELMLTKRPSDTHFSQSSTPGGKSPLVRDDDDNKLDTHAVLFDGDKAVLGILAAGVVVTAAAVKAAPHVKSGLISLKSKLRRRAEETTEAEVPIPLTVVAEVEPEQPDPPRLRAV</sequence>
<name>A0ABQ2V4H8_9ACTN</name>
<evidence type="ECO:0000256" key="1">
    <source>
        <dbReference type="SAM" id="MobiDB-lite"/>
    </source>
</evidence>